<proteinExistence type="inferred from homology"/>
<comment type="cofactor">
    <cofactor evidence="1">
        <name>a divalent metal cation</name>
        <dbReference type="ChEBI" id="CHEBI:60240"/>
    </cofactor>
</comment>
<dbReference type="AlphaFoldDB" id="A0A6J1R025"/>
<evidence type="ECO:0000256" key="12">
    <source>
        <dbReference type="ARBA" id="ARBA00045850"/>
    </source>
</evidence>
<dbReference type="GeneID" id="112465144"/>
<dbReference type="GO" id="GO:0046872">
    <property type="term" value="F:metal ion binding"/>
    <property type="evidence" value="ECO:0007669"/>
    <property type="project" value="UniProtKB-KW"/>
</dbReference>
<dbReference type="PANTHER" id="PTHR22930">
    <property type="match status" value="1"/>
</dbReference>
<evidence type="ECO:0000256" key="10">
    <source>
        <dbReference type="ARBA" id="ARBA00023242"/>
    </source>
</evidence>
<dbReference type="Pfam" id="PF13359">
    <property type="entry name" value="DDE_Tnp_4"/>
    <property type="match status" value="1"/>
</dbReference>
<evidence type="ECO:0000256" key="9">
    <source>
        <dbReference type="ARBA" id="ARBA00022801"/>
    </source>
</evidence>
<dbReference type="GO" id="GO:0004518">
    <property type="term" value="F:nuclease activity"/>
    <property type="evidence" value="ECO:0007669"/>
    <property type="project" value="UniProtKB-KW"/>
</dbReference>
<dbReference type="InterPro" id="IPR045249">
    <property type="entry name" value="HARBI1-like"/>
</dbReference>
<keyword evidence="14" id="KW-1185">Reference proteome</keyword>
<evidence type="ECO:0000256" key="5">
    <source>
        <dbReference type="ARBA" id="ARBA00015519"/>
    </source>
</evidence>
<comment type="subcellular location">
    <subcellularLocation>
        <location evidence="3">Cytoplasm</location>
    </subcellularLocation>
    <subcellularLocation>
        <location evidence="2">Nucleus</location>
    </subcellularLocation>
</comment>
<name>A0A6J1R025_9HYME</name>
<dbReference type="InterPro" id="IPR026103">
    <property type="entry name" value="HARBI1_animal"/>
</dbReference>
<dbReference type="GO" id="GO:0005634">
    <property type="term" value="C:nucleus"/>
    <property type="evidence" value="ECO:0007669"/>
    <property type="project" value="UniProtKB-SubCell"/>
</dbReference>
<evidence type="ECO:0000256" key="6">
    <source>
        <dbReference type="ARBA" id="ARBA00022490"/>
    </source>
</evidence>
<evidence type="ECO:0000259" key="13">
    <source>
        <dbReference type="Pfam" id="PF13359"/>
    </source>
</evidence>
<dbReference type="PANTHER" id="PTHR22930:SF289">
    <property type="entry name" value="DDE TNP4 DOMAIN-CONTAINING PROTEIN-RELATED"/>
    <property type="match status" value="1"/>
</dbReference>
<keyword evidence="7" id="KW-0540">Nuclease</keyword>
<comment type="similarity">
    <text evidence="4">Belongs to the HARBI1 family.</text>
</comment>
<evidence type="ECO:0000256" key="8">
    <source>
        <dbReference type="ARBA" id="ARBA00022723"/>
    </source>
</evidence>
<protein>
    <recommendedName>
        <fullName evidence="5">Putative nuclease HARBI1</fullName>
    </recommendedName>
    <alternativeName>
        <fullName evidence="11">Harbinger transposase-derived nuclease</fullName>
    </alternativeName>
</protein>
<dbReference type="Proteomes" id="UP000504618">
    <property type="component" value="Unplaced"/>
</dbReference>
<dbReference type="OrthoDB" id="7524055at2759"/>
<keyword evidence="6" id="KW-0963">Cytoplasm</keyword>
<accession>A0A6J1R025</accession>
<keyword evidence="8" id="KW-0479">Metal-binding</keyword>
<organism evidence="14 15">
    <name type="scientific">Temnothorax curvispinosus</name>
    <dbReference type="NCBI Taxonomy" id="300111"/>
    <lineage>
        <taxon>Eukaryota</taxon>
        <taxon>Metazoa</taxon>
        <taxon>Ecdysozoa</taxon>
        <taxon>Arthropoda</taxon>
        <taxon>Hexapoda</taxon>
        <taxon>Insecta</taxon>
        <taxon>Pterygota</taxon>
        <taxon>Neoptera</taxon>
        <taxon>Endopterygota</taxon>
        <taxon>Hymenoptera</taxon>
        <taxon>Apocrita</taxon>
        <taxon>Aculeata</taxon>
        <taxon>Formicoidea</taxon>
        <taxon>Formicidae</taxon>
        <taxon>Myrmicinae</taxon>
        <taxon>Temnothorax</taxon>
    </lineage>
</organism>
<evidence type="ECO:0000256" key="1">
    <source>
        <dbReference type="ARBA" id="ARBA00001968"/>
    </source>
</evidence>
<evidence type="ECO:0000256" key="11">
    <source>
        <dbReference type="ARBA" id="ARBA00030126"/>
    </source>
</evidence>
<gene>
    <name evidence="15" type="primary">LOC112465144</name>
</gene>
<evidence type="ECO:0000313" key="14">
    <source>
        <dbReference type="Proteomes" id="UP000504618"/>
    </source>
</evidence>
<evidence type="ECO:0000256" key="7">
    <source>
        <dbReference type="ARBA" id="ARBA00022722"/>
    </source>
</evidence>
<dbReference type="PRINTS" id="PR02086">
    <property type="entry name" value="PUTNUCHARBI1"/>
</dbReference>
<dbReference type="GO" id="GO:0005737">
    <property type="term" value="C:cytoplasm"/>
    <property type="evidence" value="ECO:0007669"/>
    <property type="project" value="UniProtKB-SubCell"/>
</dbReference>
<sequence length="358" mass="41649">MDNEFLNDSDSDDGFEDENVENDIRWRLPKRYIREWENPIEFYEDGPFKKRYRFSKKAVIDILLPLVNEQLQRNDNRGLPISPIMQLLITLRFYATSSFQIVNGDIRGVSQASVSCIVARVSTILASHLKQYINFSTQQRQRQNTNRFYEVANFPRIIGCIDCTHIRIANPGGNNGEIFRNRKGWFSLNVQVVCGPQREILDIVVRHPGSAHDAVIFDRSSVRCRFELGYLDGILLGDSGYACRKYLLTPVLRPDNNAEIRYNNAHKKTRVIIEQLFGVWKRRFPCLYYGLRTKLSTSVAIICATAVLHNICIYHGFEEIEQEHNEQEQNEVFEAVFNREEDGIGLTYRRAFILRHFS</sequence>
<comment type="function">
    <text evidence="12">Transposase-derived protein that may have nuclease activity. Does not have transposase activity.</text>
</comment>
<dbReference type="GO" id="GO:0016787">
    <property type="term" value="F:hydrolase activity"/>
    <property type="evidence" value="ECO:0007669"/>
    <property type="project" value="UniProtKB-KW"/>
</dbReference>
<dbReference type="InterPro" id="IPR027806">
    <property type="entry name" value="HARBI1_dom"/>
</dbReference>
<feature type="domain" description="DDE Tnp4" evidence="13">
    <location>
        <begin position="161"/>
        <end position="310"/>
    </location>
</feature>
<reference evidence="15" key="1">
    <citation type="submission" date="2025-08" db="UniProtKB">
        <authorList>
            <consortium name="RefSeq"/>
        </authorList>
    </citation>
    <scope>IDENTIFICATION</scope>
    <source>
        <tissue evidence="15">Whole body</tissue>
    </source>
</reference>
<evidence type="ECO:0000256" key="2">
    <source>
        <dbReference type="ARBA" id="ARBA00004123"/>
    </source>
</evidence>
<keyword evidence="9" id="KW-0378">Hydrolase</keyword>
<evidence type="ECO:0000256" key="4">
    <source>
        <dbReference type="ARBA" id="ARBA00006958"/>
    </source>
</evidence>
<evidence type="ECO:0000256" key="3">
    <source>
        <dbReference type="ARBA" id="ARBA00004496"/>
    </source>
</evidence>
<evidence type="ECO:0000313" key="15">
    <source>
        <dbReference type="RefSeq" id="XP_024888319.1"/>
    </source>
</evidence>
<dbReference type="RefSeq" id="XP_024888319.1">
    <property type="nucleotide sequence ID" value="XM_025032551.1"/>
</dbReference>
<keyword evidence="10" id="KW-0539">Nucleus</keyword>